<dbReference type="SUPFAM" id="SSF51161">
    <property type="entry name" value="Trimeric LpxA-like enzymes"/>
    <property type="match status" value="1"/>
</dbReference>
<evidence type="ECO:0000259" key="3">
    <source>
        <dbReference type="Pfam" id="PF17836"/>
    </source>
</evidence>
<protein>
    <submittedName>
        <fullName evidence="4">Acetyltransferase</fullName>
    </submittedName>
</protein>
<feature type="binding site" evidence="2">
    <location>
        <position position="71"/>
    </location>
    <ligand>
        <name>substrate</name>
    </ligand>
</feature>
<keyword evidence="4" id="KW-0808">Transferase</keyword>
<dbReference type="RefSeq" id="WP_002596854.1">
    <property type="nucleotide sequence ID" value="NZ_KB850956.1"/>
</dbReference>
<evidence type="ECO:0000313" key="4">
    <source>
        <dbReference type="EMBL" id="ENZ03164.1"/>
    </source>
</evidence>
<dbReference type="AlphaFoldDB" id="N9Y4S3"/>
<comment type="caution">
    <text evidence="4">The sequence shown here is derived from an EMBL/GenBank/DDBJ whole genome shotgun (WGS) entry which is preliminary data.</text>
</comment>
<name>N9Y4S3_9CLOT</name>
<dbReference type="Proteomes" id="UP000013097">
    <property type="component" value="Unassembled WGS sequence"/>
</dbReference>
<dbReference type="GO" id="GO:0016740">
    <property type="term" value="F:transferase activity"/>
    <property type="evidence" value="ECO:0007669"/>
    <property type="project" value="UniProtKB-KW"/>
</dbReference>
<reference evidence="4 5" key="1">
    <citation type="submission" date="2013-01" db="EMBL/GenBank/DDBJ databases">
        <title>The Genome Sequence of Clostridium colicanis 209318.</title>
        <authorList>
            <consortium name="The Broad Institute Genome Sequencing Platform"/>
            <person name="Earl A."/>
            <person name="Ward D."/>
            <person name="Feldgarden M."/>
            <person name="Gevers D."/>
            <person name="Courvalin P."/>
            <person name="Lambert T."/>
            <person name="Walker B."/>
            <person name="Young S.K."/>
            <person name="Zeng Q."/>
            <person name="Gargeya S."/>
            <person name="Fitzgerald M."/>
            <person name="Haas B."/>
            <person name="Abouelleil A."/>
            <person name="Alvarado L."/>
            <person name="Arachchi H.M."/>
            <person name="Berlin A.M."/>
            <person name="Chapman S.B."/>
            <person name="Dewar J."/>
            <person name="Goldberg J."/>
            <person name="Griggs A."/>
            <person name="Gujja S."/>
            <person name="Hansen M."/>
            <person name="Howarth C."/>
            <person name="Imamovic A."/>
            <person name="Larimer J."/>
            <person name="McCowan C."/>
            <person name="Murphy C."/>
            <person name="Neiman D."/>
            <person name="Pearson M."/>
            <person name="Priest M."/>
            <person name="Roberts A."/>
            <person name="Saif S."/>
            <person name="Shea T."/>
            <person name="Sisk P."/>
            <person name="Sykes S."/>
            <person name="Wortman J."/>
            <person name="Nusbaum C."/>
            <person name="Birren B."/>
        </authorList>
    </citation>
    <scope>NUCLEOTIDE SEQUENCE [LARGE SCALE GENOMIC DNA]</scope>
    <source>
        <strain evidence="4 5">209318</strain>
    </source>
</reference>
<dbReference type="HOGENOM" id="CLU_081811_1_1_9"/>
<dbReference type="Gene3D" id="2.160.10.10">
    <property type="entry name" value="Hexapeptide repeat proteins"/>
    <property type="match status" value="1"/>
</dbReference>
<sequence length="213" mass="23303">MKRIVIIGAGGFGREVAWLIEDINKKKKEFEILGFLDDSIEKKDEIINGYRVLGGLEEIELKDVYFTCAIGNSKIKSNVVKKAIERKLKPINLIHPSVKTGKYNKFGEGLIICAGTIITVNTNIEDYVTINLNCTIGHDTKIGMFTTMYPGVNLSGECVIEKGVELGTNSTIIQGKKIGENTIVGAGSVVVRDLIENCIFAGVPAKKIKVIDE</sequence>
<dbReference type="InterPro" id="IPR011004">
    <property type="entry name" value="Trimer_LpxA-like_sf"/>
</dbReference>
<dbReference type="eggNOG" id="COG0110">
    <property type="taxonomic scope" value="Bacteria"/>
</dbReference>
<feature type="active site" description="Proton acceptor" evidence="1">
    <location>
        <position position="138"/>
    </location>
</feature>
<dbReference type="PANTHER" id="PTHR43300:SF7">
    <property type="entry name" value="UDP-N-ACETYLBACILLOSAMINE N-ACETYLTRANSFERASE"/>
    <property type="match status" value="1"/>
</dbReference>
<dbReference type="CDD" id="cd03360">
    <property type="entry name" value="LbH_AT_putative"/>
    <property type="match status" value="1"/>
</dbReference>
<organism evidence="4 5">
    <name type="scientific">Clostridium thermobutyricum</name>
    <dbReference type="NCBI Taxonomy" id="29372"/>
    <lineage>
        <taxon>Bacteria</taxon>
        <taxon>Bacillati</taxon>
        <taxon>Bacillota</taxon>
        <taxon>Clostridia</taxon>
        <taxon>Eubacteriales</taxon>
        <taxon>Clostridiaceae</taxon>
        <taxon>Clostridium</taxon>
    </lineage>
</organism>
<dbReference type="InterPro" id="IPR020019">
    <property type="entry name" value="AcTrfase_PglD-like"/>
</dbReference>
<evidence type="ECO:0000313" key="5">
    <source>
        <dbReference type="Proteomes" id="UP000013097"/>
    </source>
</evidence>
<evidence type="ECO:0000256" key="1">
    <source>
        <dbReference type="PIRSR" id="PIRSR620019-1"/>
    </source>
</evidence>
<proteinExistence type="predicted"/>
<dbReference type="PATRIC" id="fig|999411.4.peg.335"/>
<dbReference type="EMBL" id="AGYT01000007">
    <property type="protein sequence ID" value="ENZ03164.1"/>
    <property type="molecule type" value="Genomic_DNA"/>
</dbReference>
<keyword evidence="5" id="KW-1185">Reference proteome</keyword>
<evidence type="ECO:0000256" key="2">
    <source>
        <dbReference type="PIRSR" id="PIRSR620019-2"/>
    </source>
</evidence>
<dbReference type="InterPro" id="IPR041561">
    <property type="entry name" value="PglD_N"/>
</dbReference>
<accession>N9Y4S3</accession>
<feature type="site" description="Increases basicity of active site His" evidence="1">
    <location>
        <position position="139"/>
    </location>
</feature>
<gene>
    <name evidence="4" type="ORF">HMPREF1092_00350</name>
</gene>
<dbReference type="PANTHER" id="PTHR43300">
    <property type="entry name" value="ACETYLTRANSFERASE"/>
    <property type="match status" value="1"/>
</dbReference>
<dbReference type="Pfam" id="PF17836">
    <property type="entry name" value="PglD_N"/>
    <property type="match status" value="1"/>
</dbReference>
<dbReference type="NCBIfam" id="TIGR03570">
    <property type="entry name" value="NeuD_NnaD"/>
    <property type="match status" value="1"/>
</dbReference>
<dbReference type="Gene3D" id="3.40.50.20">
    <property type="match status" value="1"/>
</dbReference>
<feature type="domain" description="PglD N-terminal" evidence="3">
    <location>
        <begin position="3"/>
        <end position="82"/>
    </location>
</feature>
<dbReference type="InterPro" id="IPR050179">
    <property type="entry name" value="Trans_hexapeptide_repeat"/>
</dbReference>